<reference evidence="3" key="1">
    <citation type="submission" date="2016-10" db="EMBL/GenBank/DDBJ databases">
        <authorList>
            <person name="Varghese N."/>
            <person name="Submissions S."/>
        </authorList>
    </citation>
    <scope>NUCLEOTIDE SEQUENCE [LARGE SCALE GENOMIC DNA]</scope>
    <source>
        <strain evidence="3">DUS833</strain>
    </source>
</reference>
<dbReference type="AlphaFoldDB" id="A0A1H1FSJ0"/>
<evidence type="ECO:0000256" key="1">
    <source>
        <dbReference type="SAM" id="MobiDB-lite"/>
    </source>
</evidence>
<dbReference type="EMBL" id="FNKX01000001">
    <property type="protein sequence ID" value="SDR03738.1"/>
    <property type="molecule type" value="Genomic_DNA"/>
</dbReference>
<keyword evidence="3" id="KW-1185">Reference proteome</keyword>
<dbReference type="RefSeq" id="WP_167368630.1">
    <property type="nucleotide sequence ID" value="NZ_FNKX01000001.1"/>
</dbReference>
<dbReference type="Proteomes" id="UP000199365">
    <property type="component" value="Unassembled WGS sequence"/>
</dbReference>
<dbReference type="STRING" id="157910.SAMN05445850_2544"/>
<evidence type="ECO:0000313" key="3">
    <source>
        <dbReference type="Proteomes" id="UP000199365"/>
    </source>
</evidence>
<gene>
    <name evidence="2" type="ORF">SAMN05445850_2544</name>
</gene>
<feature type="compositionally biased region" description="Low complexity" evidence="1">
    <location>
        <begin position="33"/>
        <end position="46"/>
    </location>
</feature>
<feature type="compositionally biased region" description="Polar residues" evidence="1">
    <location>
        <begin position="11"/>
        <end position="24"/>
    </location>
</feature>
<feature type="region of interest" description="Disordered" evidence="1">
    <location>
        <begin position="1"/>
        <end position="46"/>
    </location>
</feature>
<organism evidence="2 3">
    <name type="scientific">Paraburkholderia tuberum</name>
    <dbReference type="NCBI Taxonomy" id="157910"/>
    <lineage>
        <taxon>Bacteria</taxon>
        <taxon>Pseudomonadati</taxon>
        <taxon>Pseudomonadota</taxon>
        <taxon>Betaproteobacteria</taxon>
        <taxon>Burkholderiales</taxon>
        <taxon>Burkholderiaceae</taxon>
        <taxon>Paraburkholderia</taxon>
    </lineage>
</organism>
<evidence type="ECO:0000313" key="2">
    <source>
        <dbReference type="EMBL" id="SDR03738.1"/>
    </source>
</evidence>
<name>A0A1H1FSJ0_9BURK</name>
<proteinExistence type="predicted"/>
<accession>A0A1H1FSJ0</accession>
<sequence>MATGKKDASLASKQLSNKKSTPAQKSVAGSDLAQAKKPATAKPKKK</sequence>
<protein>
    <submittedName>
        <fullName evidence="2">Uncharacterized protein</fullName>
    </submittedName>
</protein>